<dbReference type="Proteomes" id="UP001610446">
    <property type="component" value="Unassembled WGS sequence"/>
</dbReference>
<protein>
    <recommendedName>
        <fullName evidence="4">Alpha/beta hydrolase fold-3 domain-containing protein</fullName>
    </recommendedName>
</protein>
<evidence type="ECO:0000256" key="1">
    <source>
        <dbReference type="SAM" id="MobiDB-lite"/>
    </source>
</evidence>
<accession>A0ABR4IZF3</accession>
<name>A0ABR4IZF3_9EURO</name>
<proteinExistence type="predicted"/>
<evidence type="ECO:0000313" key="3">
    <source>
        <dbReference type="Proteomes" id="UP001610446"/>
    </source>
</evidence>
<evidence type="ECO:0000313" key="2">
    <source>
        <dbReference type="EMBL" id="KAL2833182.1"/>
    </source>
</evidence>
<reference evidence="2 3" key="1">
    <citation type="submission" date="2024-07" db="EMBL/GenBank/DDBJ databases">
        <title>Section-level genome sequencing and comparative genomics of Aspergillus sections Usti and Cavernicolus.</title>
        <authorList>
            <consortium name="Lawrence Berkeley National Laboratory"/>
            <person name="Nybo J.L."/>
            <person name="Vesth T.C."/>
            <person name="Theobald S."/>
            <person name="Frisvad J.C."/>
            <person name="Larsen T.O."/>
            <person name="Kjaerboelling I."/>
            <person name="Rothschild-Mancinelli K."/>
            <person name="Lyhne E.K."/>
            <person name="Kogle M.E."/>
            <person name="Barry K."/>
            <person name="Clum A."/>
            <person name="Na H."/>
            <person name="Ledsgaard L."/>
            <person name="Lin J."/>
            <person name="Lipzen A."/>
            <person name="Kuo A."/>
            <person name="Riley R."/>
            <person name="Mondo S."/>
            <person name="Labutti K."/>
            <person name="Haridas S."/>
            <person name="Pangalinan J."/>
            <person name="Salamov A.A."/>
            <person name="Simmons B.A."/>
            <person name="Magnuson J.K."/>
            <person name="Chen J."/>
            <person name="Drula E."/>
            <person name="Henrissat B."/>
            <person name="Wiebenga A."/>
            <person name="Lubbers R.J."/>
            <person name="Gomes A.C."/>
            <person name="Makela M.R."/>
            <person name="Stajich J."/>
            <person name="Grigoriev I.V."/>
            <person name="Mortensen U.H."/>
            <person name="De Vries R.P."/>
            <person name="Baker S.E."/>
            <person name="Andersen M.R."/>
        </authorList>
    </citation>
    <scope>NUCLEOTIDE SEQUENCE [LARGE SCALE GENOMIC DNA]</scope>
    <source>
        <strain evidence="2 3">CBS 123904</strain>
    </source>
</reference>
<dbReference type="EMBL" id="JBFXLU010000246">
    <property type="protein sequence ID" value="KAL2833182.1"/>
    <property type="molecule type" value="Genomic_DNA"/>
</dbReference>
<evidence type="ECO:0008006" key="4">
    <source>
        <dbReference type="Google" id="ProtNLM"/>
    </source>
</evidence>
<gene>
    <name evidence="2" type="ORF">BJY01DRAFT_239541</name>
</gene>
<keyword evidence="3" id="KW-1185">Reference proteome</keyword>
<comment type="caution">
    <text evidence="2">The sequence shown here is derived from an EMBL/GenBank/DDBJ whole genome shotgun (WGS) entry which is preliminary data.</text>
</comment>
<feature type="compositionally biased region" description="Polar residues" evidence="1">
    <location>
        <begin position="1"/>
        <end position="11"/>
    </location>
</feature>
<sequence length="158" mass="17575">MGDTPSTSVKGPSSPLHVKAGPGHLIMPVDIKDKIMFRPDTCSAEVLSQSERLNATLPALEVQQFGRTWMPVRRDKWAVHITAPVMFTLVEDDPFFESTENEAEKYKKAFSSSSRVDTSLVPKAPHCMELSYWSQGWYARCFGFAMECSASLGLPMGK</sequence>
<organism evidence="2 3">
    <name type="scientific">Aspergillus pseudoustus</name>
    <dbReference type="NCBI Taxonomy" id="1810923"/>
    <lineage>
        <taxon>Eukaryota</taxon>
        <taxon>Fungi</taxon>
        <taxon>Dikarya</taxon>
        <taxon>Ascomycota</taxon>
        <taxon>Pezizomycotina</taxon>
        <taxon>Eurotiomycetes</taxon>
        <taxon>Eurotiomycetidae</taxon>
        <taxon>Eurotiales</taxon>
        <taxon>Aspergillaceae</taxon>
        <taxon>Aspergillus</taxon>
        <taxon>Aspergillus subgen. Nidulantes</taxon>
    </lineage>
</organism>
<feature type="region of interest" description="Disordered" evidence="1">
    <location>
        <begin position="1"/>
        <end position="21"/>
    </location>
</feature>